<name>A0A0F9GQY2_9ZZZZ</name>
<organism evidence="1">
    <name type="scientific">marine sediment metagenome</name>
    <dbReference type="NCBI Taxonomy" id="412755"/>
    <lineage>
        <taxon>unclassified sequences</taxon>
        <taxon>metagenomes</taxon>
        <taxon>ecological metagenomes</taxon>
    </lineage>
</organism>
<dbReference type="AlphaFoldDB" id="A0A0F9GQY2"/>
<evidence type="ECO:0000313" key="1">
    <source>
        <dbReference type="EMBL" id="KKL65492.1"/>
    </source>
</evidence>
<comment type="caution">
    <text evidence="1">The sequence shown here is derived from an EMBL/GenBank/DDBJ whole genome shotgun (WGS) entry which is preliminary data.</text>
</comment>
<reference evidence="1" key="1">
    <citation type="journal article" date="2015" name="Nature">
        <title>Complex archaea that bridge the gap between prokaryotes and eukaryotes.</title>
        <authorList>
            <person name="Spang A."/>
            <person name="Saw J.H."/>
            <person name="Jorgensen S.L."/>
            <person name="Zaremba-Niedzwiedzka K."/>
            <person name="Martijn J."/>
            <person name="Lind A.E."/>
            <person name="van Eijk R."/>
            <person name="Schleper C."/>
            <person name="Guy L."/>
            <person name="Ettema T.J."/>
        </authorList>
    </citation>
    <scope>NUCLEOTIDE SEQUENCE</scope>
</reference>
<dbReference type="EMBL" id="LAZR01027513">
    <property type="protein sequence ID" value="KKL65492.1"/>
    <property type="molecule type" value="Genomic_DNA"/>
</dbReference>
<gene>
    <name evidence="1" type="ORF">LCGC14_2154470</name>
</gene>
<sequence>MNLPFVTRSRLEYEQRHVKLLKTMLAEAVEEAKELRHELVGLVAGQNRIDDLVKIIVGMKKQGFEPPPKMIELVPEKDLPDLVWEAINEVSAKNSREYYTHMAYAHEAVSSGTEVEQIVHGILYGQELDV</sequence>
<proteinExistence type="predicted"/>
<protein>
    <submittedName>
        <fullName evidence="1">Uncharacterized protein</fullName>
    </submittedName>
</protein>
<accession>A0A0F9GQY2</accession>